<feature type="domain" description="Lipoyl-binding" evidence="8">
    <location>
        <begin position="2"/>
        <end position="77"/>
    </location>
</feature>
<dbReference type="SUPFAM" id="SSF47005">
    <property type="entry name" value="Peripheral subunit-binding domain of 2-oxo acid dehydrogenase complex"/>
    <property type="match status" value="1"/>
</dbReference>
<evidence type="ECO:0000313" key="10">
    <source>
        <dbReference type="EMBL" id="MCZ3667709.1"/>
    </source>
</evidence>
<organism evidence="10 11">
    <name type="scientific">Limosilactobacillus vaginalis</name>
    <dbReference type="NCBI Taxonomy" id="1633"/>
    <lineage>
        <taxon>Bacteria</taxon>
        <taxon>Bacillati</taxon>
        <taxon>Bacillota</taxon>
        <taxon>Bacilli</taxon>
        <taxon>Lactobacillales</taxon>
        <taxon>Lactobacillaceae</taxon>
        <taxon>Limosilactobacillus</taxon>
    </lineage>
</organism>
<evidence type="ECO:0000256" key="1">
    <source>
        <dbReference type="ARBA" id="ARBA00001938"/>
    </source>
</evidence>
<evidence type="ECO:0000256" key="2">
    <source>
        <dbReference type="ARBA" id="ARBA00007317"/>
    </source>
</evidence>
<dbReference type="InterPro" id="IPR050743">
    <property type="entry name" value="2-oxoacid_DH_E2_comp"/>
</dbReference>
<evidence type="ECO:0000256" key="6">
    <source>
        <dbReference type="RuleBase" id="RU003423"/>
    </source>
</evidence>
<dbReference type="InterPro" id="IPR036625">
    <property type="entry name" value="E3-bd_dom_sf"/>
</dbReference>
<dbReference type="Pfam" id="PF00364">
    <property type="entry name" value="Biotin_lipoyl"/>
    <property type="match status" value="1"/>
</dbReference>
<dbReference type="EC" id="2.3.1.-" evidence="6"/>
<dbReference type="Gene3D" id="4.10.320.10">
    <property type="entry name" value="E3-binding domain"/>
    <property type="match status" value="1"/>
</dbReference>
<dbReference type="PANTHER" id="PTHR43178:SF5">
    <property type="entry name" value="LIPOAMIDE ACYLTRANSFERASE COMPONENT OF BRANCHED-CHAIN ALPHA-KETO ACID DEHYDROGENASE COMPLEX, MITOCHONDRIAL"/>
    <property type="match status" value="1"/>
</dbReference>
<dbReference type="GeneID" id="75082079"/>
<feature type="region of interest" description="Disordered" evidence="7">
    <location>
        <begin position="63"/>
        <end position="132"/>
    </location>
</feature>
<proteinExistence type="inferred from homology"/>
<dbReference type="Gene3D" id="3.30.559.10">
    <property type="entry name" value="Chloramphenicol acetyltransferase-like domain"/>
    <property type="match status" value="1"/>
</dbReference>
<reference evidence="10" key="1">
    <citation type="submission" date="2022-01" db="EMBL/GenBank/DDBJ databases">
        <title>VMRC isolate genome collection.</title>
        <authorList>
            <person name="France M."/>
            <person name="Rutt L."/>
            <person name="Humphrys M."/>
            <person name="Ravel J."/>
        </authorList>
    </citation>
    <scope>NUCLEOTIDE SEQUENCE</scope>
    <source>
        <strain evidence="10">C0048A1</strain>
    </source>
</reference>
<dbReference type="SUPFAM" id="SSF51230">
    <property type="entry name" value="Single hybrid motif"/>
    <property type="match status" value="1"/>
</dbReference>
<keyword evidence="4 6" id="KW-0450">Lipoyl</keyword>
<accession>A0AAW5WTG3</accession>
<dbReference type="FunFam" id="3.30.559.10:FF:000007">
    <property type="entry name" value="Dihydrolipoamide acetyltransferase component of pyruvate dehydrogenase complex"/>
    <property type="match status" value="1"/>
</dbReference>
<name>A0AAW5WTG3_9LACO</name>
<dbReference type="InterPro" id="IPR000089">
    <property type="entry name" value="Biotin_lipoyl"/>
</dbReference>
<dbReference type="Proteomes" id="UP001212401">
    <property type="component" value="Unassembled WGS sequence"/>
</dbReference>
<dbReference type="PROSITE" id="PS00189">
    <property type="entry name" value="LIPOYL"/>
    <property type="match status" value="1"/>
</dbReference>
<feature type="domain" description="Peripheral subunit-binding (PSBD)" evidence="9">
    <location>
        <begin position="142"/>
        <end position="179"/>
    </location>
</feature>
<gene>
    <name evidence="10" type="ORF">L2724_05340</name>
</gene>
<dbReference type="RefSeq" id="WP_260965011.1">
    <property type="nucleotide sequence ID" value="NZ_CANCWZ010000034.1"/>
</dbReference>
<comment type="cofactor">
    <cofactor evidence="1 6">
        <name>(R)-lipoate</name>
        <dbReference type="ChEBI" id="CHEBI:83088"/>
    </cofactor>
</comment>
<evidence type="ECO:0000259" key="9">
    <source>
        <dbReference type="PROSITE" id="PS51826"/>
    </source>
</evidence>
<dbReference type="AlphaFoldDB" id="A0AAW5WTG3"/>
<dbReference type="Gene3D" id="2.40.50.100">
    <property type="match status" value="1"/>
</dbReference>
<comment type="similarity">
    <text evidence="2 6">Belongs to the 2-oxoacid dehydrogenase family.</text>
</comment>
<comment type="caution">
    <text evidence="10">The sequence shown here is derived from an EMBL/GenBank/DDBJ whole genome shotgun (WGS) entry which is preliminary data.</text>
</comment>
<dbReference type="SUPFAM" id="SSF52777">
    <property type="entry name" value="CoA-dependent acyltransferases"/>
    <property type="match status" value="1"/>
</dbReference>
<evidence type="ECO:0000256" key="4">
    <source>
        <dbReference type="ARBA" id="ARBA00022823"/>
    </source>
</evidence>
<feature type="compositionally biased region" description="Basic and acidic residues" evidence="7">
    <location>
        <begin position="63"/>
        <end position="81"/>
    </location>
</feature>
<dbReference type="InterPro" id="IPR011053">
    <property type="entry name" value="Single_hybrid_motif"/>
</dbReference>
<feature type="compositionally biased region" description="Acidic residues" evidence="7">
    <location>
        <begin position="87"/>
        <end position="104"/>
    </location>
</feature>
<dbReference type="InterPro" id="IPR001078">
    <property type="entry name" value="2-oxoacid_DH_actylTfrase"/>
</dbReference>
<dbReference type="InterPro" id="IPR004167">
    <property type="entry name" value="PSBD"/>
</dbReference>
<dbReference type="Pfam" id="PF02817">
    <property type="entry name" value="E3_binding"/>
    <property type="match status" value="1"/>
</dbReference>
<protein>
    <recommendedName>
        <fullName evidence="6">Dihydrolipoamide acetyltransferase component of pyruvate dehydrogenase complex</fullName>
        <ecNumber evidence="6">2.3.1.-</ecNumber>
    </recommendedName>
</protein>
<dbReference type="GO" id="GO:0031405">
    <property type="term" value="F:lipoic acid binding"/>
    <property type="evidence" value="ECO:0007669"/>
    <property type="project" value="TreeGrafter"/>
</dbReference>
<evidence type="ECO:0000256" key="5">
    <source>
        <dbReference type="ARBA" id="ARBA00023315"/>
    </source>
</evidence>
<dbReference type="InterPro" id="IPR003016">
    <property type="entry name" value="2-oxoA_DH_lipoyl-BS"/>
</dbReference>
<evidence type="ECO:0000256" key="7">
    <source>
        <dbReference type="SAM" id="MobiDB-lite"/>
    </source>
</evidence>
<evidence type="ECO:0000256" key="3">
    <source>
        <dbReference type="ARBA" id="ARBA00022679"/>
    </source>
</evidence>
<keyword evidence="3 6" id="KW-0808">Transferase</keyword>
<sequence>MAYKFRLPEMGEGLTEGDIASFLVKEGDQVKDGDPLVEIQTDKSTTQLVSPVAGTIKKIEAKEDDHVEKGNDLVLIDDGKDGVSTNVEDEDAEDADDSADDTAAEESSAPVESEAPAASSAPAPAPKQGGVAPLAEPNKLVMAMPSVRQYARDKGVDISLVQPSGNHGQVLKEDIDNFNGAAASAPAASAPAANATVAASAPAAGNTIKPYEGAGKDAETREPLSKMRQIIAKNMRESADISPMVTVFANAEVSKMMANRKKYKPVAADQGIHLTFLPYVVKALIAMMKKYPEFNSSIDDSTQELVQKHYYNIGIATSTDHGLYNPNIKNADSKSMFEIAKEISDNAEAAEENKLSPESMVHGCMTISNIGSMRGGWFTPIINQPEVAILGMGTIATEPVVNSDGEIVVGHNMKLSLTVDHRLIDGALATEALNYLKKLLEDPELLMMEG</sequence>
<dbReference type="InterPro" id="IPR023213">
    <property type="entry name" value="CAT-like_dom_sf"/>
</dbReference>
<dbReference type="PANTHER" id="PTHR43178">
    <property type="entry name" value="DIHYDROLIPOAMIDE ACETYLTRANSFERASE COMPONENT OF PYRUVATE DEHYDROGENASE COMPLEX"/>
    <property type="match status" value="1"/>
</dbReference>
<evidence type="ECO:0000259" key="8">
    <source>
        <dbReference type="PROSITE" id="PS50968"/>
    </source>
</evidence>
<keyword evidence="5 6" id="KW-0012">Acyltransferase</keyword>
<evidence type="ECO:0000313" key="11">
    <source>
        <dbReference type="Proteomes" id="UP001212401"/>
    </source>
</evidence>
<dbReference type="PROSITE" id="PS50968">
    <property type="entry name" value="BIOTINYL_LIPOYL"/>
    <property type="match status" value="1"/>
</dbReference>
<feature type="compositionally biased region" description="Low complexity" evidence="7">
    <location>
        <begin position="105"/>
        <end position="122"/>
    </location>
</feature>
<dbReference type="GO" id="GO:0016407">
    <property type="term" value="F:acetyltransferase activity"/>
    <property type="evidence" value="ECO:0007669"/>
    <property type="project" value="TreeGrafter"/>
</dbReference>
<dbReference type="Pfam" id="PF00198">
    <property type="entry name" value="2-oxoacid_dh"/>
    <property type="match status" value="1"/>
</dbReference>
<dbReference type="GO" id="GO:0005737">
    <property type="term" value="C:cytoplasm"/>
    <property type="evidence" value="ECO:0007669"/>
    <property type="project" value="TreeGrafter"/>
</dbReference>
<dbReference type="CDD" id="cd06849">
    <property type="entry name" value="lipoyl_domain"/>
    <property type="match status" value="1"/>
</dbReference>
<dbReference type="PROSITE" id="PS51826">
    <property type="entry name" value="PSBD"/>
    <property type="match status" value="1"/>
</dbReference>
<dbReference type="EMBL" id="JAKHPH010000011">
    <property type="protein sequence ID" value="MCZ3667709.1"/>
    <property type="molecule type" value="Genomic_DNA"/>
</dbReference>